<organism evidence="8 9">
    <name type="scientific">Hibiscus syriacus</name>
    <name type="common">Rose of Sharon</name>
    <dbReference type="NCBI Taxonomy" id="106335"/>
    <lineage>
        <taxon>Eukaryota</taxon>
        <taxon>Viridiplantae</taxon>
        <taxon>Streptophyta</taxon>
        <taxon>Embryophyta</taxon>
        <taxon>Tracheophyta</taxon>
        <taxon>Spermatophyta</taxon>
        <taxon>Magnoliopsida</taxon>
        <taxon>eudicotyledons</taxon>
        <taxon>Gunneridae</taxon>
        <taxon>Pentapetalae</taxon>
        <taxon>rosids</taxon>
        <taxon>malvids</taxon>
        <taxon>Malvales</taxon>
        <taxon>Malvaceae</taxon>
        <taxon>Malvoideae</taxon>
        <taxon>Hibiscus</taxon>
    </lineage>
</organism>
<dbReference type="Proteomes" id="UP000436088">
    <property type="component" value="Unassembled WGS sequence"/>
</dbReference>
<comment type="caution">
    <text evidence="8">The sequence shown here is derived from an EMBL/GenBank/DDBJ whole genome shotgun (WGS) entry which is preliminary data.</text>
</comment>
<protein>
    <recommendedName>
        <fullName evidence="6">WAT1-related protein</fullName>
    </recommendedName>
</protein>
<proteinExistence type="inferred from homology"/>
<comment type="subcellular location">
    <subcellularLocation>
        <location evidence="1 6">Membrane</location>
        <topology evidence="1 6">Multi-pass membrane protein</topology>
    </subcellularLocation>
</comment>
<keyword evidence="9" id="KW-1185">Reference proteome</keyword>
<evidence type="ECO:0000256" key="2">
    <source>
        <dbReference type="ARBA" id="ARBA00007635"/>
    </source>
</evidence>
<evidence type="ECO:0000313" key="8">
    <source>
        <dbReference type="EMBL" id="KAE8699669.1"/>
    </source>
</evidence>
<evidence type="ECO:0000256" key="1">
    <source>
        <dbReference type="ARBA" id="ARBA00004141"/>
    </source>
</evidence>
<evidence type="ECO:0000256" key="5">
    <source>
        <dbReference type="ARBA" id="ARBA00023136"/>
    </source>
</evidence>
<feature type="domain" description="EamA" evidence="7">
    <location>
        <begin position="7"/>
        <end position="110"/>
    </location>
</feature>
<dbReference type="GO" id="GO:0022857">
    <property type="term" value="F:transmembrane transporter activity"/>
    <property type="evidence" value="ECO:0007669"/>
    <property type="project" value="InterPro"/>
</dbReference>
<keyword evidence="3 6" id="KW-0812">Transmembrane</keyword>
<keyword evidence="4 6" id="KW-1133">Transmembrane helix</keyword>
<accession>A0A6A3A9N7</accession>
<dbReference type="InterPro" id="IPR000620">
    <property type="entry name" value="EamA_dom"/>
</dbReference>
<gene>
    <name evidence="8" type="ORF">F3Y22_tig00110570pilonHSYRG00011</name>
</gene>
<dbReference type="GO" id="GO:0016020">
    <property type="term" value="C:membrane"/>
    <property type="evidence" value="ECO:0007669"/>
    <property type="project" value="UniProtKB-SubCell"/>
</dbReference>
<dbReference type="InterPro" id="IPR030184">
    <property type="entry name" value="WAT1-related"/>
</dbReference>
<evidence type="ECO:0000259" key="7">
    <source>
        <dbReference type="Pfam" id="PF00892"/>
    </source>
</evidence>
<evidence type="ECO:0000256" key="3">
    <source>
        <dbReference type="ARBA" id="ARBA00022692"/>
    </source>
</evidence>
<comment type="similarity">
    <text evidence="2 6">Belongs to the drug/metabolite transporter (DMT) superfamily. Plant drug/metabolite exporter (P-DME) (TC 2.A.7.4) family.</text>
</comment>
<evidence type="ECO:0000313" key="9">
    <source>
        <dbReference type="Proteomes" id="UP000436088"/>
    </source>
</evidence>
<comment type="caution">
    <text evidence="6">Lacks conserved residue(s) required for the propagation of feature annotation.</text>
</comment>
<feature type="transmembrane region" description="Helical" evidence="6">
    <location>
        <begin position="66"/>
        <end position="88"/>
    </location>
</feature>
<sequence>MEILPSLAMVAVGCSHVVTTILFKAASSKGMSYYNFIDYCYVLGTLVFTLLVFFRKTVFPPSKFPLISRLCLLGISGYLGMICAFKGIEVGSPTLASAISNLKPAFTLYLLSPSGSLFVYFMFMIMLELVS</sequence>
<dbReference type="EMBL" id="VEPZ02001034">
    <property type="protein sequence ID" value="KAE8699669.1"/>
    <property type="molecule type" value="Genomic_DNA"/>
</dbReference>
<feature type="transmembrane region" description="Helical" evidence="6">
    <location>
        <begin position="33"/>
        <end position="54"/>
    </location>
</feature>
<dbReference type="AlphaFoldDB" id="A0A6A3A9N7"/>
<evidence type="ECO:0000256" key="4">
    <source>
        <dbReference type="ARBA" id="ARBA00022989"/>
    </source>
</evidence>
<name>A0A6A3A9N7_HIBSY</name>
<dbReference type="PANTHER" id="PTHR31218">
    <property type="entry name" value="WAT1-RELATED PROTEIN"/>
    <property type="match status" value="1"/>
</dbReference>
<reference evidence="8" key="1">
    <citation type="submission" date="2019-09" db="EMBL/GenBank/DDBJ databases">
        <title>Draft genome information of white flower Hibiscus syriacus.</title>
        <authorList>
            <person name="Kim Y.-M."/>
        </authorList>
    </citation>
    <scope>NUCLEOTIDE SEQUENCE [LARGE SCALE GENOMIC DNA]</scope>
    <source>
        <strain evidence="8">YM2019G1</strain>
    </source>
</reference>
<dbReference type="Pfam" id="PF00892">
    <property type="entry name" value="EamA"/>
    <property type="match status" value="1"/>
</dbReference>
<evidence type="ECO:0000256" key="6">
    <source>
        <dbReference type="RuleBase" id="RU363077"/>
    </source>
</evidence>
<keyword evidence="5 6" id="KW-0472">Membrane</keyword>
<feature type="transmembrane region" description="Helical" evidence="6">
    <location>
        <begin position="108"/>
        <end position="130"/>
    </location>
</feature>